<proteinExistence type="predicted"/>
<reference evidence="1 2" key="1">
    <citation type="submission" date="2018-10" db="EMBL/GenBank/DDBJ databases">
        <title>Natrarchaeobius chitinivorans gen. nov., sp. nov., and Natrarchaeobius haloalkaliphilus sp. nov., alkaliphilic, chitin-utilizing haloarchaea from hypersaline alkaline lakes.</title>
        <authorList>
            <person name="Sorokin D.Y."/>
            <person name="Elcheninov A.G."/>
            <person name="Kostrikina N.A."/>
            <person name="Bale N.J."/>
            <person name="Sinninghe Damste J.S."/>
            <person name="Khijniak T.V."/>
            <person name="Kublanov I.V."/>
            <person name="Toshchakov S.V."/>
        </authorList>
    </citation>
    <scope>NUCLEOTIDE SEQUENCE [LARGE SCALE GENOMIC DNA]</scope>
    <source>
        <strain evidence="1 2">AArcht-Sl</strain>
    </source>
</reference>
<dbReference type="AlphaFoldDB" id="A0A3N6LSV4"/>
<sequence>MKIATKTTSAARRRAAPTYGTCSSRALYGARHVSCTELVRVLYGARHVSCTELVDTPLIPATEYRV</sequence>
<accession>A0A3N6LSV4</accession>
<organism evidence="1 2">
    <name type="scientific">Natrarchaeobius halalkaliphilus</name>
    <dbReference type="NCBI Taxonomy" id="1679091"/>
    <lineage>
        <taxon>Archaea</taxon>
        <taxon>Methanobacteriati</taxon>
        <taxon>Methanobacteriota</taxon>
        <taxon>Stenosarchaea group</taxon>
        <taxon>Halobacteria</taxon>
        <taxon>Halobacteriales</taxon>
        <taxon>Natrialbaceae</taxon>
        <taxon>Natrarchaeobius</taxon>
    </lineage>
</organism>
<evidence type="ECO:0000313" key="1">
    <source>
        <dbReference type="EMBL" id="RQG93063.1"/>
    </source>
</evidence>
<comment type="caution">
    <text evidence="1">The sequence shown here is derived from an EMBL/GenBank/DDBJ whole genome shotgun (WGS) entry which is preliminary data.</text>
</comment>
<dbReference type="EMBL" id="REFY01000001">
    <property type="protein sequence ID" value="RQG93063.1"/>
    <property type="molecule type" value="Genomic_DNA"/>
</dbReference>
<gene>
    <name evidence="1" type="ORF">EA462_02320</name>
</gene>
<evidence type="ECO:0000313" key="2">
    <source>
        <dbReference type="Proteomes" id="UP000273828"/>
    </source>
</evidence>
<keyword evidence="2" id="KW-1185">Reference proteome</keyword>
<protein>
    <submittedName>
        <fullName evidence="1">Uncharacterized protein</fullName>
    </submittedName>
</protein>
<dbReference type="Proteomes" id="UP000273828">
    <property type="component" value="Unassembled WGS sequence"/>
</dbReference>
<name>A0A3N6LSV4_9EURY</name>